<accession>B0PC54</accession>
<evidence type="ECO:0000313" key="1">
    <source>
        <dbReference type="EMBL" id="EDS10809.1"/>
    </source>
</evidence>
<organism evidence="1 2">
    <name type="scientific">Anaerotruncus colihominis DSM 17241</name>
    <dbReference type="NCBI Taxonomy" id="445972"/>
    <lineage>
        <taxon>Bacteria</taxon>
        <taxon>Bacillati</taxon>
        <taxon>Bacillota</taxon>
        <taxon>Clostridia</taxon>
        <taxon>Eubacteriales</taxon>
        <taxon>Oscillospiraceae</taxon>
        <taxon>Anaerotruncus</taxon>
    </lineage>
</organism>
<dbReference type="Proteomes" id="UP000003803">
    <property type="component" value="Unassembled WGS sequence"/>
</dbReference>
<dbReference type="HOGENOM" id="CLU_2748893_0_0_9"/>
<dbReference type="EMBL" id="ABGD02000019">
    <property type="protein sequence ID" value="EDS10809.1"/>
    <property type="molecule type" value="Genomic_DNA"/>
</dbReference>
<reference evidence="1" key="2">
    <citation type="submission" date="2013-09" db="EMBL/GenBank/DDBJ databases">
        <title>Draft genome sequence of Anaerotruncus colihominis(DSM 17241).</title>
        <authorList>
            <person name="Sudarsanam P."/>
            <person name="Ley R."/>
            <person name="Guruge J."/>
            <person name="Turnbaugh P.J."/>
            <person name="Mahowald M."/>
            <person name="Liep D."/>
            <person name="Gordon J."/>
        </authorList>
    </citation>
    <scope>NUCLEOTIDE SEQUENCE</scope>
    <source>
        <strain evidence="1">DSM 17241</strain>
    </source>
</reference>
<dbReference type="AlphaFoldDB" id="B0PC54"/>
<keyword evidence="2" id="KW-1185">Reference proteome</keyword>
<evidence type="ECO:0000313" key="2">
    <source>
        <dbReference type="Proteomes" id="UP000003803"/>
    </source>
</evidence>
<protein>
    <submittedName>
        <fullName evidence="1">Uncharacterized protein</fullName>
    </submittedName>
</protein>
<reference evidence="1" key="1">
    <citation type="submission" date="2007-11" db="EMBL/GenBank/DDBJ databases">
        <authorList>
            <person name="Fulton L."/>
            <person name="Clifton S."/>
            <person name="Fulton B."/>
            <person name="Xu J."/>
            <person name="Minx P."/>
            <person name="Pepin K.H."/>
            <person name="Johnson M."/>
            <person name="Thiruvilangam P."/>
            <person name="Bhonagiri V."/>
            <person name="Nash W.E."/>
            <person name="Mardis E.R."/>
            <person name="Wilson R.K."/>
        </authorList>
    </citation>
    <scope>NUCLEOTIDE SEQUENCE [LARGE SCALE GENOMIC DNA]</scope>
    <source>
        <strain evidence="1">DSM 17241</strain>
    </source>
</reference>
<gene>
    <name evidence="1" type="ORF">ANACOL_02363</name>
</gene>
<sequence length="70" mass="8106">MKSPLLYFISGSFHLQRAVRLVFFCSSRRRQAVHHFFKTPILYSAQIIYTSRVKYEIIEAAGGIVRGKIT</sequence>
<proteinExistence type="predicted"/>
<name>B0PC54_9FIRM</name>
<comment type="caution">
    <text evidence="1">The sequence shown here is derived from an EMBL/GenBank/DDBJ whole genome shotgun (WGS) entry which is preliminary data.</text>
</comment>